<dbReference type="InterPro" id="IPR001283">
    <property type="entry name" value="CRISP-related"/>
</dbReference>
<dbReference type="InterPro" id="IPR014044">
    <property type="entry name" value="CAP_dom"/>
</dbReference>
<evidence type="ECO:0000256" key="1">
    <source>
        <dbReference type="ARBA" id="ARBA00003143"/>
    </source>
</evidence>
<comment type="function">
    <text evidence="1">Probably involved in the defense reaction of plants against pathogens.</text>
</comment>
<protein>
    <submittedName>
        <fullName evidence="7">Pathogenesis-related protein PR-1-like</fullName>
    </submittedName>
</protein>
<keyword evidence="6" id="KW-1185">Reference proteome</keyword>
<keyword evidence="2" id="KW-0611">Plant defense</keyword>
<evidence type="ECO:0000256" key="3">
    <source>
        <dbReference type="SAM" id="MobiDB-lite"/>
    </source>
</evidence>
<sequence length="198" mass="22116">MKFYPPLARAWAFLLLIGVPSDASGASPERLPHQPNGPHNETLHGGSKQQCGGCDGESLQLQFLYAHNAVRATKWEPPLTWDSQLESYARWWAGQRRSDCALEHSFQEGEFSLGENIFWGGGSGWRPSDAVGAWAGEERYYRYGSNTCEGGHECGHYTQIVWRSTRRVGCARVVCDGGDVFMTCNYYPPGNYAGERPY</sequence>
<dbReference type="PRINTS" id="PR00838">
    <property type="entry name" value="V5ALLERGEN"/>
</dbReference>
<dbReference type="InterPro" id="IPR035940">
    <property type="entry name" value="CAP_sf"/>
</dbReference>
<dbReference type="AlphaFoldDB" id="A0A8B8PLQ1"/>
<dbReference type="KEGG" id="rarg:115744563"/>
<dbReference type="PRINTS" id="PR00837">
    <property type="entry name" value="V5TPXLIKE"/>
</dbReference>
<feature type="domain" description="SCP" evidence="5">
    <location>
        <begin position="58"/>
        <end position="194"/>
    </location>
</feature>
<name>A0A8B8PLQ1_9MYRT</name>
<evidence type="ECO:0000259" key="5">
    <source>
        <dbReference type="SMART" id="SM00198"/>
    </source>
</evidence>
<dbReference type="GO" id="GO:0005576">
    <property type="term" value="C:extracellular region"/>
    <property type="evidence" value="ECO:0007669"/>
    <property type="project" value="InterPro"/>
</dbReference>
<accession>A0A8B8PLQ1</accession>
<organism evidence="6 7">
    <name type="scientific">Rhodamnia argentea</name>
    <dbReference type="NCBI Taxonomy" id="178133"/>
    <lineage>
        <taxon>Eukaryota</taxon>
        <taxon>Viridiplantae</taxon>
        <taxon>Streptophyta</taxon>
        <taxon>Embryophyta</taxon>
        <taxon>Tracheophyta</taxon>
        <taxon>Spermatophyta</taxon>
        <taxon>Magnoliopsida</taxon>
        <taxon>eudicotyledons</taxon>
        <taxon>Gunneridae</taxon>
        <taxon>Pentapetalae</taxon>
        <taxon>rosids</taxon>
        <taxon>malvids</taxon>
        <taxon>Myrtales</taxon>
        <taxon>Myrtaceae</taxon>
        <taxon>Myrtoideae</taxon>
        <taxon>Myrteae</taxon>
        <taxon>Australasian group</taxon>
        <taxon>Rhodamnia</taxon>
    </lineage>
</organism>
<evidence type="ECO:0000256" key="4">
    <source>
        <dbReference type="SAM" id="SignalP"/>
    </source>
</evidence>
<dbReference type="InterPro" id="IPR018244">
    <property type="entry name" value="Allrgn_V5/Tpx1_CS"/>
</dbReference>
<evidence type="ECO:0000256" key="2">
    <source>
        <dbReference type="ARBA" id="ARBA00023265"/>
    </source>
</evidence>
<dbReference type="InterPro" id="IPR002413">
    <property type="entry name" value="V5_allergen-like"/>
</dbReference>
<dbReference type="PANTHER" id="PTHR10334">
    <property type="entry name" value="CYSTEINE-RICH SECRETORY PROTEIN-RELATED"/>
    <property type="match status" value="1"/>
</dbReference>
<dbReference type="PROSITE" id="PS01009">
    <property type="entry name" value="CRISP_1"/>
    <property type="match status" value="1"/>
</dbReference>
<gene>
    <name evidence="7" type="primary">LOC115744563</name>
</gene>
<dbReference type="GeneID" id="115744563"/>
<dbReference type="Pfam" id="PF00188">
    <property type="entry name" value="CAP"/>
    <property type="match status" value="1"/>
</dbReference>
<dbReference type="SUPFAM" id="SSF55797">
    <property type="entry name" value="PR-1-like"/>
    <property type="match status" value="1"/>
</dbReference>
<dbReference type="Gene3D" id="3.40.33.10">
    <property type="entry name" value="CAP"/>
    <property type="match status" value="1"/>
</dbReference>
<keyword evidence="4" id="KW-0732">Signal</keyword>
<reference evidence="7" key="1">
    <citation type="submission" date="2025-08" db="UniProtKB">
        <authorList>
            <consortium name="RefSeq"/>
        </authorList>
    </citation>
    <scope>IDENTIFICATION</scope>
    <source>
        <tissue evidence="7">Leaf</tissue>
    </source>
</reference>
<dbReference type="PROSITE" id="PS01010">
    <property type="entry name" value="CRISP_2"/>
    <property type="match status" value="1"/>
</dbReference>
<dbReference type="CDD" id="cd05381">
    <property type="entry name" value="CAP_PR-1"/>
    <property type="match status" value="1"/>
</dbReference>
<proteinExistence type="predicted"/>
<dbReference type="RefSeq" id="XP_030535659.1">
    <property type="nucleotide sequence ID" value="XM_030679799.2"/>
</dbReference>
<keyword evidence="2" id="KW-0568">Pathogenesis-related protein</keyword>
<dbReference type="SMART" id="SM00198">
    <property type="entry name" value="SCP"/>
    <property type="match status" value="1"/>
</dbReference>
<dbReference type="FunFam" id="3.40.33.10:FF:000004">
    <property type="entry name" value="CAP, cysteine-rich secretory protein, antigen 5"/>
    <property type="match status" value="1"/>
</dbReference>
<evidence type="ECO:0000313" key="7">
    <source>
        <dbReference type="RefSeq" id="XP_030535659.1"/>
    </source>
</evidence>
<evidence type="ECO:0000313" key="6">
    <source>
        <dbReference type="Proteomes" id="UP000827889"/>
    </source>
</evidence>
<feature type="region of interest" description="Disordered" evidence="3">
    <location>
        <begin position="25"/>
        <end position="49"/>
    </location>
</feature>
<feature type="signal peptide" evidence="4">
    <location>
        <begin position="1"/>
        <end position="25"/>
    </location>
</feature>
<feature type="chain" id="PRO_5034941045" evidence="4">
    <location>
        <begin position="26"/>
        <end position="198"/>
    </location>
</feature>
<dbReference type="Proteomes" id="UP000827889">
    <property type="component" value="Chromosome 4"/>
</dbReference>
<dbReference type="OrthoDB" id="337038at2759"/>